<feature type="domain" description="MacB-like periplasmic core" evidence="10">
    <location>
        <begin position="27"/>
        <end position="252"/>
    </location>
</feature>
<comment type="similarity">
    <text evidence="2">Belongs to the ABC-4 integral membrane protein family. LolC/E subfamily.</text>
</comment>
<evidence type="ECO:0000256" key="3">
    <source>
        <dbReference type="ARBA" id="ARBA00022448"/>
    </source>
</evidence>
<evidence type="ECO:0000259" key="10">
    <source>
        <dbReference type="Pfam" id="PF12704"/>
    </source>
</evidence>
<feature type="transmembrane region" description="Helical" evidence="8">
    <location>
        <begin position="21"/>
        <end position="48"/>
    </location>
</feature>
<dbReference type="Pfam" id="PF12704">
    <property type="entry name" value="MacB_PCD"/>
    <property type="match status" value="1"/>
</dbReference>
<dbReference type="Pfam" id="PF02687">
    <property type="entry name" value="FtsX"/>
    <property type="match status" value="1"/>
</dbReference>
<keyword evidence="4" id="KW-1003">Cell membrane</keyword>
<dbReference type="InterPro" id="IPR003838">
    <property type="entry name" value="ABC3_permease_C"/>
</dbReference>
<proteinExistence type="inferred from homology"/>
<keyword evidence="5 8" id="KW-0812">Transmembrane</keyword>
<evidence type="ECO:0000259" key="9">
    <source>
        <dbReference type="Pfam" id="PF02687"/>
    </source>
</evidence>
<protein>
    <submittedName>
        <fullName evidence="11">Lipoprotein-releasing ABC transporter permease subunit</fullName>
    </submittedName>
</protein>
<feature type="transmembrane region" description="Helical" evidence="8">
    <location>
        <begin position="279"/>
        <end position="304"/>
    </location>
</feature>
<organism evidence="11 12">
    <name type="scientific">Wohlfahrtiimonas chitiniclastica</name>
    <dbReference type="NCBI Taxonomy" id="400946"/>
    <lineage>
        <taxon>Bacteria</taxon>
        <taxon>Pseudomonadati</taxon>
        <taxon>Pseudomonadota</taxon>
        <taxon>Gammaproteobacteria</taxon>
        <taxon>Cardiobacteriales</taxon>
        <taxon>Ignatzschineriaceae</taxon>
        <taxon>Wohlfahrtiimonas</taxon>
    </lineage>
</organism>
<feature type="transmembrane region" description="Helical" evidence="8">
    <location>
        <begin position="387"/>
        <end position="407"/>
    </location>
</feature>
<dbReference type="GO" id="GO:0098797">
    <property type="term" value="C:plasma membrane protein complex"/>
    <property type="evidence" value="ECO:0007669"/>
    <property type="project" value="TreeGrafter"/>
</dbReference>
<keyword evidence="3" id="KW-0813">Transport</keyword>
<name>A0AB35BZJ7_9GAMM</name>
<reference evidence="11" key="1">
    <citation type="submission" date="2021-03" db="EMBL/GenBank/DDBJ databases">
        <title>Identification and antibiotic profiling of Wohlfahrtiimonas chitiniclastica, an underestimated human pathogen.</title>
        <authorList>
            <person name="Kopf A."/>
            <person name="Bunk B."/>
            <person name="Coldewey S."/>
            <person name="Gunzer F."/>
            <person name="Riedel T."/>
            <person name="Schroettner P."/>
        </authorList>
    </citation>
    <scope>NUCLEOTIDE SEQUENCE</scope>
    <source>
        <strain evidence="11">DSM 100917</strain>
    </source>
</reference>
<keyword evidence="6 8" id="KW-1133">Transmembrane helix</keyword>
<evidence type="ECO:0000256" key="4">
    <source>
        <dbReference type="ARBA" id="ARBA00022475"/>
    </source>
</evidence>
<dbReference type="GO" id="GO:0042953">
    <property type="term" value="P:lipoprotein transport"/>
    <property type="evidence" value="ECO:0007669"/>
    <property type="project" value="InterPro"/>
</dbReference>
<gene>
    <name evidence="11" type="ORF">J7561_08660</name>
</gene>
<evidence type="ECO:0000256" key="7">
    <source>
        <dbReference type="ARBA" id="ARBA00023136"/>
    </source>
</evidence>
<dbReference type="AlphaFoldDB" id="A0AB35BZJ7"/>
<dbReference type="PANTHER" id="PTHR30489:SF0">
    <property type="entry name" value="LIPOPROTEIN-RELEASING SYSTEM TRANSMEMBRANE PROTEIN LOLE"/>
    <property type="match status" value="1"/>
</dbReference>
<dbReference type="Proteomes" id="UP000680020">
    <property type="component" value="Unassembled WGS sequence"/>
</dbReference>
<evidence type="ECO:0000256" key="5">
    <source>
        <dbReference type="ARBA" id="ARBA00022692"/>
    </source>
</evidence>
<dbReference type="PANTHER" id="PTHR30489">
    <property type="entry name" value="LIPOPROTEIN-RELEASING SYSTEM TRANSMEMBRANE PROTEIN LOLE"/>
    <property type="match status" value="1"/>
</dbReference>
<dbReference type="EMBL" id="JAGIBU010000009">
    <property type="protein sequence ID" value="MBS7825272.1"/>
    <property type="molecule type" value="Genomic_DNA"/>
</dbReference>
<comment type="caution">
    <text evidence="11">The sequence shown here is derived from an EMBL/GenBank/DDBJ whole genome shotgun (WGS) entry which is preliminary data.</text>
</comment>
<feature type="domain" description="ABC3 transporter permease C-terminal" evidence="9">
    <location>
        <begin position="283"/>
        <end position="414"/>
    </location>
</feature>
<comment type="subcellular location">
    <subcellularLocation>
        <location evidence="1">Cell membrane</location>
        <topology evidence="1">Multi-pass membrane protein</topology>
    </subcellularLocation>
</comment>
<evidence type="ECO:0000313" key="12">
    <source>
        <dbReference type="Proteomes" id="UP000680020"/>
    </source>
</evidence>
<dbReference type="GO" id="GO:0044874">
    <property type="term" value="P:lipoprotein localization to outer membrane"/>
    <property type="evidence" value="ECO:0007669"/>
    <property type="project" value="TreeGrafter"/>
</dbReference>
<evidence type="ECO:0000256" key="1">
    <source>
        <dbReference type="ARBA" id="ARBA00004651"/>
    </source>
</evidence>
<evidence type="ECO:0000256" key="8">
    <source>
        <dbReference type="SAM" id="Phobius"/>
    </source>
</evidence>
<evidence type="ECO:0000256" key="6">
    <source>
        <dbReference type="ARBA" id="ARBA00022989"/>
    </source>
</evidence>
<evidence type="ECO:0000313" key="11">
    <source>
        <dbReference type="EMBL" id="MBS7825272.1"/>
    </source>
</evidence>
<keyword evidence="11" id="KW-0449">Lipoprotein</keyword>
<feature type="transmembrane region" description="Helical" evidence="8">
    <location>
        <begin position="325"/>
        <end position="352"/>
    </location>
</feature>
<evidence type="ECO:0000256" key="2">
    <source>
        <dbReference type="ARBA" id="ARBA00005236"/>
    </source>
</evidence>
<dbReference type="NCBIfam" id="TIGR02212">
    <property type="entry name" value="lolCE"/>
    <property type="match status" value="1"/>
</dbReference>
<accession>A0AB35BZJ7</accession>
<dbReference type="InterPro" id="IPR025857">
    <property type="entry name" value="MacB_PCD"/>
</dbReference>
<sequence>MFRPLSLYIGLRYTRAQRKKNFISFISFISIGGIALGMMTMIVVLSVMNGFQNEVKARNLAMAYDIAITDHNPQGFVKDWENVYDAVRHEPNVIAGAPFNNGEGLLAANGQFAPIKIQGVDPLYEEEVSTISDKITADFITASDFSILQPGEFGIILGTDLALSLGASIGDHVTLITPKIQVTAAGAIPRMKRLTVVGIFRLGQYEYDATMGIMNASDSGRIYQIPKNSVSGVRLKLTDPMIARETAERLQQKLGDDYRVSTWIDEFKTLFKMIEIEKLTMFTIMSLIVAVAVFNVVSTLVMVVTEKRPEIAILRTLGMSPMQIMVIFMVQGTFIGFFGALIGMGLGLLIAFNVNHIVSAVESFFGSNVGEAFYVLEIPSEVVWSDIYIVAGIAFGLASLATLYPAWKAAQTQPAEALRYD</sequence>
<dbReference type="InterPro" id="IPR051447">
    <property type="entry name" value="Lipoprotein-release_system"/>
</dbReference>
<keyword evidence="7 8" id="KW-0472">Membrane</keyword>
<dbReference type="InterPro" id="IPR011925">
    <property type="entry name" value="LolCE_TM"/>
</dbReference>